<protein>
    <recommendedName>
        <fullName evidence="7 9">Uroporphyrinogen-III synthase</fullName>
        <ecNumber evidence="3 9">4.2.1.75</ecNumber>
    </recommendedName>
</protein>
<evidence type="ECO:0000256" key="7">
    <source>
        <dbReference type="ARBA" id="ARBA00040167"/>
    </source>
</evidence>
<dbReference type="EC" id="4.2.1.75" evidence="3 9"/>
<comment type="similarity">
    <text evidence="2 9">Belongs to the uroporphyrinogen-III synthase family.</text>
</comment>
<evidence type="ECO:0000256" key="9">
    <source>
        <dbReference type="RuleBase" id="RU366031"/>
    </source>
</evidence>
<dbReference type="InterPro" id="IPR003754">
    <property type="entry name" value="4pyrrol_synth_uPrphyn_synth"/>
</dbReference>
<dbReference type="UniPathway" id="UPA00251">
    <property type="reaction ID" value="UER00320"/>
</dbReference>
<evidence type="ECO:0000256" key="5">
    <source>
        <dbReference type="ARBA" id="ARBA00023244"/>
    </source>
</evidence>
<sequence length="246" mass="26699">MKVLLTRPKGKNEGLANQLQAVGIASVCQPLMTVSALAPSLEADTRIQQADIVIFISVNAVNYATTALFEAISPSAQVFAIGSATQQQLHQRGIDALCPPEFEQHSEGLLSLSQFHDLTGQRVVIVRGKGGREFLAEQAQKRGAEVYYTEIYQRLKPKLDADICVAEWELQNIDTVIVTSGEIFTNLLTLMTNADGEWLKQCQLIVVSERIEAMARSNGFAKVVNAGGASDIALLETCILLHQGSS</sequence>
<evidence type="ECO:0000313" key="12">
    <source>
        <dbReference type="Proteomes" id="UP000281474"/>
    </source>
</evidence>
<evidence type="ECO:0000259" key="10">
    <source>
        <dbReference type="Pfam" id="PF02602"/>
    </source>
</evidence>
<dbReference type="SUPFAM" id="SSF69618">
    <property type="entry name" value="HemD-like"/>
    <property type="match status" value="1"/>
</dbReference>
<dbReference type="AlphaFoldDB" id="A0A3L8Q0H0"/>
<dbReference type="OrthoDB" id="9787650at2"/>
<dbReference type="GO" id="GO:0004852">
    <property type="term" value="F:uroporphyrinogen-III synthase activity"/>
    <property type="evidence" value="ECO:0007669"/>
    <property type="project" value="UniProtKB-UniRule"/>
</dbReference>
<dbReference type="EMBL" id="QZEI01000018">
    <property type="protein sequence ID" value="RLV60288.1"/>
    <property type="molecule type" value="Genomic_DNA"/>
</dbReference>
<reference evidence="11 12" key="1">
    <citation type="submission" date="2018-09" db="EMBL/GenBank/DDBJ databases">
        <title>Phylogeny of the Shewanellaceae, and recommendation for two new genera, Pseudoshewanella and Parashewanella.</title>
        <authorList>
            <person name="Wang G."/>
        </authorList>
    </citation>
    <scope>NUCLEOTIDE SEQUENCE [LARGE SCALE GENOMIC DNA]</scope>
    <source>
        <strain evidence="11 12">C51</strain>
    </source>
</reference>
<keyword evidence="12" id="KW-1185">Reference proteome</keyword>
<feature type="domain" description="Tetrapyrrole biosynthesis uroporphyrinogen III synthase" evidence="10">
    <location>
        <begin position="15"/>
        <end position="226"/>
    </location>
</feature>
<accession>A0A3L8Q0H0</accession>
<dbReference type="Gene3D" id="3.40.50.10090">
    <property type="match status" value="2"/>
</dbReference>
<evidence type="ECO:0000256" key="8">
    <source>
        <dbReference type="ARBA" id="ARBA00048617"/>
    </source>
</evidence>
<organism evidence="11 12">
    <name type="scientific">Parashewanella curva</name>
    <dbReference type="NCBI Taxonomy" id="2338552"/>
    <lineage>
        <taxon>Bacteria</taxon>
        <taxon>Pseudomonadati</taxon>
        <taxon>Pseudomonadota</taxon>
        <taxon>Gammaproteobacteria</taxon>
        <taxon>Alteromonadales</taxon>
        <taxon>Shewanellaceae</taxon>
        <taxon>Parashewanella</taxon>
    </lineage>
</organism>
<name>A0A3L8Q0H0_9GAMM</name>
<gene>
    <name evidence="11" type="ORF">D5018_07795</name>
</gene>
<comment type="catalytic activity">
    <reaction evidence="8 9">
        <text>hydroxymethylbilane = uroporphyrinogen III + H2O</text>
        <dbReference type="Rhea" id="RHEA:18965"/>
        <dbReference type="ChEBI" id="CHEBI:15377"/>
        <dbReference type="ChEBI" id="CHEBI:57308"/>
        <dbReference type="ChEBI" id="CHEBI:57845"/>
        <dbReference type="EC" id="4.2.1.75"/>
    </reaction>
</comment>
<evidence type="ECO:0000313" key="11">
    <source>
        <dbReference type="EMBL" id="RLV60288.1"/>
    </source>
</evidence>
<dbReference type="Pfam" id="PF02602">
    <property type="entry name" value="HEM4"/>
    <property type="match status" value="1"/>
</dbReference>
<dbReference type="InterPro" id="IPR039793">
    <property type="entry name" value="UROS/Hem4"/>
</dbReference>
<proteinExistence type="inferred from homology"/>
<comment type="caution">
    <text evidence="11">The sequence shown here is derived from an EMBL/GenBank/DDBJ whole genome shotgun (WGS) entry which is preliminary data.</text>
</comment>
<evidence type="ECO:0000256" key="6">
    <source>
        <dbReference type="ARBA" id="ARBA00037589"/>
    </source>
</evidence>
<comment type="pathway">
    <text evidence="1 9">Porphyrin-containing compound metabolism; protoporphyrin-IX biosynthesis; coproporphyrinogen-III from 5-aminolevulinate: step 3/4.</text>
</comment>
<dbReference type="GO" id="GO:0006782">
    <property type="term" value="P:protoporphyrinogen IX biosynthetic process"/>
    <property type="evidence" value="ECO:0007669"/>
    <property type="project" value="UniProtKB-UniRule"/>
</dbReference>
<dbReference type="CDD" id="cd06578">
    <property type="entry name" value="HemD"/>
    <property type="match status" value="1"/>
</dbReference>
<dbReference type="RefSeq" id="WP_121838442.1">
    <property type="nucleotide sequence ID" value="NZ_ML014767.1"/>
</dbReference>
<evidence type="ECO:0000256" key="1">
    <source>
        <dbReference type="ARBA" id="ARBA00004772"/>
    </source>
</evidence>
<dbReference type="GO" id="GO:0006780">
    <property type="term" value="P:uroporphyrinogen III biosynthetic process"/>
    <property type="evidence" value="ECO:0007669"/>
    <property type="project" value="UniProtKB-UniRule"/>
</dbReference>
<dbReference type="Proteomes" id="UP000281474">
    <property type="component" value="Unassembled WGS sequence"/>
</dbReference>
<keyword evidence="4 9" id="KW-0456">Lyase</keyword>
<dbReference type="InterPro" id="IPR036108">
    <property type="entry name" value="4pyrrol_syn_uPrphyn_synt_sf"/>
</dbReference>
<dbReference type="PANTHER" id="PTHR38042:SF1">
    <property type="entry name" value="UROPORPHYRINOGEN-III SYNTHASE, CHLOROPLASTIC"/>
    <property type="match status" value="1"/>
</dbReference>
<comment type="function">
    <text evidence="6 9">Catalyzes cyclization of the linear tetrapyrrole, hydroxymethylbilane, to the macrocyclic uroporphyrinogen III.</text>
</comment>
<evidence type="ECO:0000256" key="4">
    <source>
        <dbReference type="ARBA" id="ARBA00023239"/>
    </source>
</evidence>
<evidence type="ECO:0000256" key="2">
    <source>
        <dbReference type="ARBA" id="ARBA00008133"/>
    </source>
</evidence>
<evidence type="ECO:0000256" key="3">
    <source>
        <dbReference type="ARBA" id="ARBA00013109"/>
    </source>
</evidence>
<keyword evidence="5 9" id="KW-0627">Porphyrin biosynthesis</keyword>
<dbReference type="PANTHER" id="PTHR38042">
    <property type="entry name" value="UROPORPHYRINOGEN-III SYNTHASE, CHLOROPLASTIC"/>
    <property type="match status" value="1"/>
</dbReference>